<evidence type="ECO:0000313" key="3">
    <source>
        <dbReference type="Proteomes" id="UP001165460"/>
    </source>
</evidence>
<accession>A0ABS9ZWZ2</accession>
<sequence length="134" mass="15158">MRKFLIFIGGFVTGILATFFAIYVYSGANKPNDGGLVGLTIFEESGECISKNEIEIFQVINQNTALAKTVEYGKYGIRNYSDEIVVLIIDYNGKTFYDEQKIKIPKNKCARQIGTYQYETKSEFRKTVPAVVIE</sequence>
<keyword evidence="3" id="KW-1185">Reference proteome</keyword>
<name>A0ABS9ZWZ2_9SPHI</name>
<keyword evidence="1" id="KW-0472">Membrane</keyword>
<keyword evidence="1" id="KW-0812">Transmembrane</keyword>
<feature type="transmembrane region" description="Helical" evidence="1">
    <location>
        <begin position="6"/>
        <end position="25"/>
    </location>
</feature>
<evidence type="ECO:0008006" key="4">
    <source>
        <dbReference type="Google" id="ProtNLM"/>
    </source>
</evidence>
<comment type="caution">
    <text evidence="2">The sequence shown here is derived from an EMBL/GenBank/DDBJ whole genome shotgun (WGS) entry which is preliminary data.</text>
</comment>
<dbReference type="RefSeq" id="WP_243361621.1">
    <property type="nucleotide sequence ID" value="NZ_JALGBH010000002.1"/>
</dbReference>
<reference evidence="2" key="1">
    <citation type="submission" date="2022-03" db="EMBL/GenBank/DDBJ databases">
        <authorList>
            <person name="Woo C.Y."/>
        </authorList>
    </citation>
    <scope>NUCLEOTIDE SEQUENCE</scope>
    <source>
        <strain evidence="2">CYS-01</strain>
    </source>
</reference>
<proteinExistence type="predicted"/>
<gene>
    <name evidence="2" type="ORF">MMF97_08845</name>
</gene>
<evidence type="ECO:0000313" key="2">
    <source>
        <dbReference type="EMBL" id="MCJ0742815.1"/>
    </source>
</evidence>
<dbReference type="Proteomes" id="UP001165460">
    <property type="component" value="Unassembled WGS sequence"/>
</dbReference>
<organism evidence="2 3">
    <name type="scientific">Pedobacter montanisoli</name>
    <dbReference type="NCBI Taxonomy" id="2923277"/>
    <lineage>
        <taxon>Bacteria</taxon>
        <taxon>Pseudomonadati</taxon>
        <taxon>Bacteroidota</taxon>
        <taxon>Sphingobacteriia</taxon>
        <taxon>Sphingobacteriales</taxon>
        <taxon>Sphingobacteriaceae</taxon>
        <taxon>Pedobacter</taxon>
    </lineage>
</organism>
<keyword evidence="1" id="KW-1133">Transmembrane helix</keyword>
<dbReference type="EMBL" id="JALGBH010000002">
    <property type="protein sequence ID" value="MCJ0742815.1"/>
    <property type="molecule type" value="Genomic_DNA"/>
</dbReference>
<evidence type="ECO:0000256" key="1">
    <source>
        <dbReference type="SAM" id="Phobius"/>
    </source>
</evidence>
<protein>
    <recommendedName>
        <fullName evidence="4">6-phosphogluconate dehydrogenase</fullName>
    </recommendedName>
</protein>